<name>A0A7W0C7A2_9BACT</name>
<keyword evidence="2 4" id="KW-0238">DNA-binding</keyword>
<evidence type="ECO:0000256" key="5">
    <source>
        <dbReference type="SAM" id="MobiDB-lite"/>
    </source>
</evidence>
<comment type="caution">
    <text evidence="7">The sequence shown here is derived from an EMBL/GenBank/DDBJ whole genome shotgun (WGS) entry which is preliminary data.</text>
</comment>
<evidence type="ECO:0000256" key="3">
    <source>
        <dbReference type="ARBA" id="ARBA00023163"/>
    </source>
</evidence>
<evidence type="ECO:0000256" key="1">
    <source>
        <dbReference type="ARBA" id="ARBA00023015"/>
    </source>
</evidence>
<keyword evidence="3" id="KW-0804">Transcription</keyword>
<sequence>MPEKKPGDDSKKMTKSALRRQREREKRVETILRAAETLFANEGFHKAGMEQIADAAEVSVGAVYFYFRNKEDLLIRMMDEIGYLLRSILGREFKAHGGTLEGFKRAGHAFFEVFCVNYPEQAAILFRESVGKSDLVEQRRKVIFDQCTSDVLQALNTVSRNQVVAFKGRFSAEVIAVSIMGIYERVAYHYLLWQDRAEDLTDIGRDAVAFIAGGVSNLFEEPDQEGRGEK</sequence>
<dbReference type="PROSITE" id="PS50977">
    <property type="entry name" value="HTH_TETR_2"/>
    <property type="match status" value="1"/>
</dbReference>
<protein>
    <submittedName>
        <fullName evidence="7">AcrR family transcriptional regulator</fullName>
    </submittedName>
</protein>
<feature type="region of interest" description="Disordered" evidence="5">
    <location>
        <begin position="1"/>
        <end position="25"/>
    </location>
</feature>
<dbReference type="InterPro" id="IPR009057">
    <property type="entry name" value="Homeodomain-like_sf"/>
</dbReference>
<dbReference type="PRINTS" id="PR00455">
    <property type="entry name" value="HTHTETR"/>
</dbReference>
<evidence type="ECO:0000313" key="7">
    <source>
        <dbReference type="EMBL" id="MBA2880471.1"/>
    </source>
</evidence>
<dbReference type="Gene3D" id="1.10.357.10">
    <property type="entry name" value="Tetracycline Repressor, domain 2"/>
    <property type="match status" value="1"/>
</dbReference>
<keyword evidence="1" id="KW-0805">Transcription regulation</keyword>
<organism evidence="7 8">
    <name type="scientific">Desulfosalsimonas propionicica</name>
    <dbReference type="NCBI Taxonomy" id="332175"/>
    <lineage>
        <taxon>Bacteria</taxon>
        <taxon>Pseudomonadati</taxon>
        <taxon>Thermodesulfobacteriota</taxon>
        <taxon>Desulfobacteria</taxon>
        <taxon>Desulfobacterales</taxon>
        <taxon>Desulfosalsimonadaceae</taxon>
        <taxon>Desulfosalsimonas</taxon>
    </lineage>
</organism>
<dbReference type="InterPro" id="IPR001647">
    <property type="entry name" value="HTH_TetR"/>
</dbReference>
<dbReference type="Proteomes" id="UP000525298">
    <property type="component" value="Unassembled WGS sequence"/>
</dbReference>
<dbReference type="PANTHER" id="PTHR30055:SF234">
    <property type="entry name" value="HTH-TYPE TRANSCRIPTIONAL REGULATOR BETI"/>
    <property type="match status" value="1"/>
</dbReference>
<dbReference type="RefSeq" id="WP_181550151.1">
    <property type="nucleotide sequence ID" value="NZ_JACDUS010000002.1"/>
</dbReference>
<dbReference type="GO" id="GO:0000976">
    <property type="term" value="F:transcription cis-regulatory region binding"/>
    <property type="evidence" value="ECO:0007669"/>
    <property type="project" value="TreeGrafter"/>
</dbReference>
<dbReference type="EMBL" id="JACDUS010000002">
    <property type="protein sequence ID" value="MBA2880471.1"/>
    <property type="molecule type" value="Genomic_DNA"/>
</dbReference>
<gene>
    <name evidence="7" type="ORF">HNR65_000789</name>
</gene>
<dbReference type="InterPro" id="IPR050109">
    <property type="entry name" value="HTH-type_TetR-like_transc_reg"/>
</dbReference>
<feature type="compositionally biased region" description="Basic and acidic residues" evidence="5">
    <location>
        <begin position="1"/>
        <end position="12"/>
    </location>
</feature>
<dbReference type="PANTHER" id="PTHR30055">
    <property type="entry name" value="HTH-TYPE TRANSCRIPTIONAL REGULATOR RUTR"/>
    <property type="match status" value="1"/>
</dbReference>
<reference evidence="7 8" key="1">
    <citation type="submission" date="2020-07" db="EMBL/GenBank/DDBJ databases">
        <title>Genomic Encyclopedia of Type Strains, Phase IV (KMG-IV): sequencing the most valuable type-strain genomes for metagenomic binning, comparative biology and taxonomic classification.</title>
        <authorList>
            <person name="Goeker M."/>
        </authorList>
    </citation>
    <scope>NUCLEOTIDE SEQUENCE [LARGE SCALE GENOMIC DNA]</scope>
    <source>
        <strain evidence="7 8">DSM 17721</strain>
    </source>
</reference>
<feature type="DNA-binding region" description="H-T-H motif" evidence="4">
    <location>
        <begin position="48"/>
        <end position="67"/>
    </location>
</feature>
<proteinExistence type="predicted"/>
<evidence type="ECO:0000256" key="2">
    <source>
        <dbReference type="ARBA" id="ARBA00023125"/>
    </source>
</evidence>
<dbReference type="Pfam" id="PF00440">
    <property type="entry name" value="TetR_N"/>
    <property type="match status" value="1"/>
</dbReference>
<dbReference type="GO" id="GO:0003700">
    <property type="term" value="F:DNA-binding transcription factor activity"/>
    <property type="evidence" value="ECO:0007669"/>
    <property type="project" value="TreeGrafter"/>
</dbReference>
<evidence type="ECO:0000259" key="6">
    <source>
        <dbReference type="PROSITE" id="PS50977"/>
    </source>
</evidence>
<feature type="domain" description="HTH tetR-type" evidence="6">
    <location>
        <begin position="25"/>
        <end position="85"/>
    </location>
</feature>
<evidence type="ECO:0000313" key="8">
    <source>
        <dbReference type="Proteomes" id="UP000525298"/>
    </source>
</evidence>
<dbReference type="SUPFAM" id="SSF46689">
    <property type="entry name" value="Homeodomain-like"/>
    <property type="match status" value="1"/>
</dbReference>
<evidence type="ECO:0000256" key="4">
    <source>
        <dbReference type="PROSITE-ProRule" id="PRU00335"/>
    </source>
</evidence>
<accession>A0A7W0C7A2</accession>
<dbReference type="AlphaFoldDB" id="A0A7W0C7A2"/>
<keyword evidence="8" id="KW-1185">Reference proteome</keyword>